<dbReference type="PANTHER" id="PTHR43549:SF3">
    <property type="entry name" value="MULTIDRUG RESISTANCE PROTEIN YPNP-RELATED"/>
    <property type="match status" value="1"/>
</dbReference>
<accession>A0A6J4P0L2</accession>
<evidence type="ECO:0000256" key="5">
    <source>
        <dbReference type="ARBA" id="ARBA00022989"/>
    </source>
</evidence>
<feature type="transmembrane region" description="Helical" evidence="7">
    <location>
        <begin position="53"/>
        <end position="77"/>
    </location>
</feature>
<dbReference type="GO" id="GO:0005886">
    <property type="term" value="C:plasma membrane"/>
    <property type="evidence" value="ECO:0007669"/>
    <property type="project" value="UniProtKB-SubCell"/>
</dbReference>
<evidence type="ECO:0000313" key="8">
    <source>
        <dbReference type="EMBL" id="CAA9402895.1"/>
    </source>
</evidence>
<dbReference type="InterPro" id="IPR002528">
    <property type="entry name" value="MATE_fam"/>
</dbReference>
<dbReference type="AlphaFoldDB" id="A0A6J4P0L2"/>
<keyword evidence="4 7" id="KW-0812">Transmembrane</keyword>
<organism evidence="8">
    <name type="scientific">uncultured Ramlibacter sp</name>
    <dbReference type="NCBI Taxonomy" id="260755"/>
    <lineage>
        <taxon>Bacteria</taxon>
        <taxon>Pseudomonadati</taxon>
        <taxon>Pseudomonadota</taxon>
        <taxon>Betaproteobacteria</taxon>
        <taxon>Burkholderiales</taxon>
        <taxon>Comamonadaceae</taxon>
        <taxon>Ramlibacter</taxon>
        <taxon>environmental samples</taxon>
    </lineage>
</organism>
<feature type="transmembrane region" description="Helical" evidence="7">
    <location>
        <begin position="174"/>
        <end position="194"/>
    </location>
</feature>
<feature type="transmembrane region" description="Helical" evidence="7">
    <location>
        <begin position="140"/>
        <end position="162"/>
    </location>
</feature>
<feature type="transmembrane region" description="Helical" evidence="7">
    <location>
        <begin position="21"/>
        <end position="41"/>
    </location>
</feature>
<evidence type="ECO:0008006" key="9">
    <source>
        <dbReference type="Google" id="ProtNLM"/>
    </source>
</evidence>
<dbReference type="GO" id="GO:0015297">
    <property type="term" value="F:antiporter activity"/>
    <property type="evidence" value="ECO:0007669"/>
    <property type="project" value="InterPro"/>
</dbReference>
<sequence length="197" mass="20457">MSSLAGHDRPLASDTPLWPKFLVFLTPLVLTNVLQALSGTLNNVYLGRMLGTHALAAAVVFFPILMLLVSFVIGLGTGSSILVGQAWGAKNLDKVRQAAGTALVGAAGLGIAVAAIGQVCIAPLLEALRTPPDVLAQAVAYARVTLLALPVIFISIMAAALLRGMGDTFISLRSLVITTTCSMLLTPALIRGWLGIE</sequence>
<evidence type="ECO:0000256" key="2">
    <source>
        <dbReference type="ARBA" id="ARBA00022448"/>
    </source>
</evidence>
<evidence type="ECO:0000256" key="6">
    <source>
        <dbReference type="ARBA" id="ARBA00023136"/>
    </source>
</evidence>
<dbReference type="PANTHER" id="PTHR43549">
    <property type="entry name" value="MULTIDRUG RESISTANCE PROTEIN YPNP-RELATED"/>
    <property type="match status" value="1"/>
</dbReference>
<reference evidence="8" key="1">
    <citation type="submission" date="2020-02" db="EMBL/GenBank/DDBJ databases">
        <authorList>
            <person name="Meier V. D."/>
        </authorList>
    </citation>
    <scope>NUCLEOTIDE SEQUENCE</scope>
    <source>
        <strain evidence="8">AVDCRST_MAG51</strain>
    </source>
</reference>
<protein>
    <recommendedName>
        <fullName evidence="9">Multi antimicrobial extrusion protein (Na(+)/drug antiporter), MATE family of MDR efflux pumps</fullName>
    </recommendedName>
</protein>
<evidence type="ECO:0000256" key="1">
    <source>
        <dbReference type="ARBA" id="ARBA00004651"/>
    </source>
</evidence>
<evidence type="ECO:0000256" key="7">
    <source>
        <dbReference type="SAM" id="Phobius"/>
    </source>
</evidence>
<feature type="non-terminal residue" evidence="8">
    <location>
        <position position="197"/>
    </location>
</feature>
<dbReference type="Pfam" id="PF01554">
    <property type="entry name" value="MatE"/>
    <property type="match status" value="1"/>
</dbReference>
<comment type="subcellular location">
    <subcellularLocation>
        <location evidence="1">Cell membrane</location>
        <topology evidence="1">Multi-pass membrane protein</topology>
    </subcellularLocation>
</comment>
<dbReference type="GO" id="GO:0042910">
    <property type="term" value="F:xenobiotic transmembrane transporter activity"/>
    <property type="evidence" value="ECO:0007669"/>
    <property type="project" value="InterPro"/>
</dbReference>
<dbReference type="InterPro" id="IPR052031">
    <property type="entry name" value="Membrane_Transporter-Flippase"/>
</dbReference>
<feature type="transmembrane region" description="Helical" evidence="7">
    <location>
        <begin position="98"/>
        <end position="125"/>
    </location>
</feature>
<evidence type="ECO:0000256" key="4">
    <source>
        <dbReference type="ARBA" id="ARBA00022692"/>
    </source>
</evidence>
<keyword evidence="3" id="KW-1003">Cell membrane</keyword>
<proteinExistence type="predicted"/>
<evidence type="ECO:0000256" key="3">
    <source>
        <dbReference type="ARBA" id="ARBA00022475"/>
    </source>
</evidence>
<name>A0A6J4P0L2_9BURK</name>
<keyword evidence="2" id="KW-0813">Transport</keyword>
<keyword evidence="6 7" id="KW-0472">Membrane</keyword>
<dbReference type="EMBL" id="CADCUX010000237">
    <property type="protein sequence ID" value="CAA9402895.1"/>
    <property type="molecule type" value="Genomic_DNA"/>
</dbReference>
<keyword evidence="5 7" id="KW-1133">Transmembrane helix</keyword>
<gene>
    <name evidence="8" type="ORF">AVDCRST_MAG51-979</name>
</gene>